<dbReference type="Proteomes" id="UP000557217">
    <property type="component" value="Unassembled WGS sequence"/>
</dbReference>
<dbReference type="AlphaFoldDB" id="A0A840PM37"/>
<name>A0A840PM37_URETH</name>
<keyword evidence="1" id="KW-0238">DNA-binding</keyword>
<reference evidence="1 2" key="1">
    <citation type="submission" date="2020-08" db="EMBL/GenBank/DDBJ databases">
        <title>Genomic Encyclopedia of Type Strains, Phase IV (KMG-IV): sequencing the most valuable type-strain genomes for metagenomic binning, comparative biology and taxonomic classification.</title>
        <authorList>
            <person name="Goeker M."/>
        </authorList>
    </citation>
    <scope>NUCLEOTIDE SEQUENCE [LARGE SCALE GENOMIC DNA]</scope>
    <source>
        <strain evidence="1 2">DSM 10633</strain>
    </source>
</reference>
<proteinExistence type="predicted"/>
<dbReference type="RefSeq" id="WP_168412526.1">
    <property type="nucleotide sequence ID" value="NZ_JAAXPW010000024.1"/>
</dbReference>
<protein>
    <submittedName>
        <fullName evidence="1">DNA-binding beta-propeller fold protein YncE</fullName>
    </submittedName>
</protein>
<dbReference type="InterPro" id="IPR015943">
    <property type="entry name" value="WD40/YVTN_repeat-like_dom_sf"/>
</dbReference>
<gene>
    <name evidence="1" type="ORF">HNR36_001865</name>
</gene>
<accession>A0A840PM37</accession>
<dbReference type="SUPFAM" id="SSF50969">
    <property type="entry name" value="YVTN repeat-like/Quinoprotein amine dehydrogenase"/>
    <property type="match status" value="1"/>
</dbReference>
<dbReference type="GO" id="GO:0003677">
    <property type="term" value="F:DNA binding"/>
    <property type="evidence" value="ECO:0007669"/>
    <property type="project" value="UniProtKB-KW"/>
</dbReference>
<dbReference type="Gene3D" id="2.130.10.10">
    <property type="entry name" value="YVTN repeat-like/Quinoprotein amine dehydrogenase"/>
    <property type="match status" value="1"/>
</dbReference>
<evidence type="ECO:0000313" key="2">
    <source>
        <dbReference type="Proteomes" id="UP000557217"/>
    </source>
</evidence>
<organism evidence="1 2">
    <name type="scientific">Ureibacillus thermosphaericus</name>
    <dbReference type="NCBI Taxonomy" id="51173"/>
    <lineage>
        <taxon>Bacteria</taxon>
        <taxon>Bacillati</taxon>
        <taxon>Bacillota</taxon>
        <taxon>Bacilli</taxon>
        <taxon>Bacillales</taxon>
        <taxon>Caryophanaceae</taxon>
        <taxon>Ureibacillus</taxon>
    </lineage>
</organism>
<keyword evidence="2" id="KW-1185">Reference proteome</keyword>
<sequence length="317" mass="36100">MKRWITFIIIFCFWILQGCEDERFQSINQHQSFVASLNIIDPSLDFFDSKGERIATWKFDKSYTGATLIPYDRLVLYGHQLNEIDIYELSTGKLIQSIETGIGTTNAYYDQEEHLLFITNSKHNTVTSFNEHGKKQGELRLTDYPMSMDSHQGKLYIINYKAPVLSVVDIKSMTLVDEWSIDKSSSGLMIVEETNTLWIGGHGAGSRPNQVVKVHDLKTGQFIQEIQVSHMPVGFTRNEDIIYITNHGSNELFACDVKGNVLWRKEVGANPFAVASFKDQIIVAGFDDNQIYFIQNGEIQKSVSTEHGPFQLLVREV</sequence>
<dbReference type="InterPro" id="IPR051200">
    <property type="entry name" value="Host-pathogen_enzymatic-act"/>
</dbReference>
<comment type="caution">
    <text evidence="1">The sequence shown here is derived from an EMBL/GenBank/DDBJ whole genome shotgun (WGS) entry which is preliminary data.</text>
</comment>
<dbReference type="PANTHER" id="PTHR47197">
    <property type="entry name" value="PROTEIN NIRF"/>
    <property type="match status" value="1"/>
</dbReference>
<evidence type="ECO:0000313" key="1">
    <source>
        <dbReference type="EMBL" id="MBB5149475.1"/>
    </source>
</evidence>
<dbReference type="PANTHER" id="PTHR47197:SF3">
    <property type="entry name" value="DIHYDRO-HEME D1 DEHYDROGENASE"/>
    <property type="match status" value="1"/>
</dbReference>
<dbReference type="InterPro" id="IPR011044">
    <property type="entry name" value="Quino_amine_DH_bsu"/>
</dbReference>
<dbReference type="PROSITE" id="PS51257">
    <property type="entry name" value="PROKAR_LIPOPROTEIN"/>
    <property type="match status" value="1"/>
</dbReference>
<dbReference type="EMBL" id="JACHGZ010000021">
    <property type="protein sequence ID" value="MBB5149475.1"/>
    <property type="molecule type" value="Genomic_DNA"/>
</dbReference>